<dbReference type="Proteomes" id="UP000009877">
    <property type="component" value="Unassembled WGS sequence"/>
</dbReference>
<dbReference type="EMBL" id="ANHZ02000024">
    <property type="protein sequence ID" value="EME35685.1"/>
    <property type="molecule type" value="Genomic_DNA"/>
</dbReference>
<organism evidence="2 3">
    <name type="scientific">Kocuria palustris PEL</name>
    <dbReference type="NCBI Taxonomy" id="1236550"/>
    <lineage>
        <taxon>Bacteria</taxon>
        <taxon>Bacillati</taxon>
        <taxon>Actinomycetota</taxon>
        <taxon>Actinomycetes</taxon>
        <taxon>Micrococcales</taxon>
        <taxon>Micrococcaceae</taxon>
        <taxon>Kocuria</taxon>
    </lineage>
</organism>
<evidence type="ECO:0000256" key="1">
    <source>
        <dbReference type="SAM" id="MobiDB-lite"/>
    </source>
</evidence>
<dbReference type="AlphaFoldDB" id="M2YB30"/>
<feature type="region of interest" description="Disordered" evidence="1">
    <location>
        <begin position="22"/>
        <end position="51"/>
    </location>
</feature>
<evidence type="ECO:0000313" key="2">
    <source>
        <dbReference type="EMBL" id="EME35685.1"/>
    </source>
</evidence>
<feature type="compositionally biased region" description="Basic and acidic residues" evidence="1">
    <location>
        <begin position="42"/>
        <end position="51"/>
    </location>
</feature>
<reference evidence="2 3" key="1">
    <citation type="journal article" date="2014" name="Genome Announc.">
        <title>Draft Genome Sequence of Kocuria palustris PEL.</title>
        <authorList>
            <person name="Sharma G."/>
            <person name="Khatri I."/>
            <person name="Subramanian S."/>
        </authorList>
    </citation>
    <scope>NUCLEOTIDE SEQUENCE [LARGE SCALE GENOMIC DNA]</scope>
    <source>
        <strain evidence="2 3">PEL</strain>
    </source>
</reference>
<protein>
    <submittedName>
        <fullName evidence="2">Uncharacterized protein</fullName>
    </submittedName>
</protein>
<proteinExistence type="predicted"/>
<evidence type="ECO:0000313" key="3">
    <source>
        <dbReference type="Proteomes" id="UP000009877"/>
    </source>
</evidence>
<keyword evidence="3" id="KW-1185">Reference proteome</keyword>
<comment type="caution">
    <text evidence="2">The sequence shown here is derived from an EMBL/GenBank/DDBJ whole genome shotgun (WGS) entry which is preliminary data.</text>
</comment>
<gene>
    <name evidence="2" type="ORF">C884_01412</name>
</gene>
<accession>M2YB30</accession>
<name>M2YB30_9MICC</name>
<sequence>MRRGETRAHGYLCGFVRAQAAVSGPRGRRPGGGRAPGPTRCFSRERSISLR</sequence>